<evidence type="ECO:0000256" key="1">
    <source>
        <dbReference type="SAM" id="SignalP"/>
    </source>
</evidence>
<organism evidence="2 3">
    <name type="scientific">Leptosia nina</name>
    <dbReference type="NCBI Taxonomy" id="320188"/>
    <lineage>
        <taxon>Eukaryota</taxon>
        <taxon>Metazoa</taxon>
        <taxon>Ecdysozoa</taxon>
        <taxon>Arthropoda</taxon>
        <taxon>Hexapoda</taxon>
        <taxon>Insecta</taxon>
        <taxon>Pterygota</taxon>
        <taxon>Neoptera</taxon>
        <taxon>Endopterygota</taxon>
        <taxon>Lepidoptera</taxon>
        <taxon>Glossata</taxon>
        <taxon>Ditrysia</taxon>
        <taxon>Papilionoidea</taxon>
        <taxon>Pieridae</taxon>
        <taxon>Pierinae</taxon>
        <taxon>Leptosia</taxon>
    </lineage>
</organism>
<feature type="signal peptide" evidence="1">
    <location>
        <begin position="1"/>
        <end position="18"/>
    </location>
</feature>
<evidence type="ECO:0000313" key="2">
    <source>
        <dbReference type="EMBL" id="CAK1544502.1"/>
    </source>
</evidence>
<sequence length="126" mass="13544">MIKVTLACFAICVVFAEANTLSTQDFLRAASVGDFKTLRKFINPSFTFDDLTPINLGKDVSELQPIPGAHVFGQAESSFSSYSNNNGQISTESGGYGVINKDGQVSTYSFTPKNILAPIGNNEPNQ</sequence>
<dbReference type="EMBL" id="CAVLEF010000005">
    <property type="protein sequence ID" value="CAK1544502.1"/>
    <property type="molecule type" value="Genomic_DNA"/>
</dbReference>
<feature type="chain" id="PRO_5043438219" evidence="1">
    <location>
        <begin position="19"/>
        <end position="126"/>
    </location>
</feature>
<gene>
    <name evidence="2" type="ORF">LNINA_LOCUS4239</name>
</gene>
<comment type="caution">
    <text evidence="2">The sequence shown here is derived from an EMBL/GenBank/DDBJ whole genome shotgun (WGS) entry which is preliminary data.</text>
</comment>
<protein>
    <submittedName>
        <fullName evidence="2">Uncharacterized protein</fullName>
    </submittedName>
</protein>
<evidence type="ECO:0000313" key="3">
    <source>
        <dbReference type="Proteomes" id="UP001497472"/>
    </source>
</evidence>
<accession>A0AAV1J4T5</accession>
<reference evidence="2 3" key="1">
    <citation type="submission" date="2023-11" db="EMBL/GenBank/DDBJ databases">
        <authorList>
            <person name="Okamura Y."/>
        </authorList>
    </citation>
    <scope>NUCLEOTIDE SEQUENCE [LARGE SCALE GENOMIC DNA]</scope>
</reference>
<dbReference type="AlphaFoldDB" id="A0AAV1J4T5"/>
<name>A0AAV1J4T5_9NEOP</name>
<keyword evidence="3" id="KW-1185">Reference proteome</keyword>
<proteinExistence type="predicted"/>
<dbReference type="Proteomes" id="UP001497472">
    <property type="component" value="Unassembled WGS sequence"/>
</dbReference>
<keyword evidence="1" id="KW-0732">Signal</keyword>